<evidence type="ECO:0000256" key="1">
    <source>
        <dbReference type="ARBA" id="ARBA00000632"/>
    </source>
</evidence>
<dbReference type="GO" id="GO:0003796">
    <property type="term" value="F:lysozyme activity"/>
    <property type="evidence" value="ECO:0007669"/>
    <property type="project" value="UniProtKB-EC"/>
</dbReference>
<evidence type="ECO:0000256" key="5">
    <source>
        <dbReference type="ARBA" id="ARBA00022801"/>
    </source>
</evidence>
<evidence type="ECO:0000313" key="8">
    <source>
        <dbReference type="EMBL" id="KAK9717666.1"/>
    </source>
</evidence>
<dbReference type="Proteomes" id="UP001458880">
    <property type="component" value="Unassembled WGS sequence"/>
</dbReference>
<dbReference type="InterPro" id="IPR008597">
    <property type="entry name" value="Invert_lysozyme"/>
</dbReference>
<feature type="chain" id="PRO_5044024890" description="lysozyme" evidence="7">
    <location>
        <begin position="20"/>
        <end position="186"/>
    </location>
</feature>
<dbReference type="EC" id="3.2.1.17" evidence="2"/>
<evidence type="ECO:0000256" key="7">
    <source>
        <dbReference type="SAM" id="SignalP"/>
    </source>
</evidence>
<evidence type="ECO:0000256" key="6">
    <source>
        <dbReference type="ARBA" id="ARBA00023295"/>
    </source>
</evidence>
<feature type="signal peptide" evidence="7">
    <location>
        <begin position="1"/>
        <end position="19"/>
    </location>
</feature>
<comment type="caution">
    <text evidence="8">The sequence shown here is derived from an EMBL/GenBank/DDBJ whole genome shotgun (WGS) entry which is preliminary data.</text>
</comment>
<dbReference type="Pfam" id="PF05497">
    <property type="entry name" value="Destabilase"/>
    <property type="match status" value="1"/>
</dbReference>
<evidence type="ECO:0000256" key="3">
    <source>
        <dbReference type="ARBA" id="ARBA00022529"/>
    </source>
</evidence>
<keyword evidence="7" id="KW-0732">Signal</keyword>
<protein>
    <recommendedName>
        <fullName evidence="2">lysozyme</fullName>
        <ecNumber evidence="2">3.2.1.17</ecNumber>
    </recommendedName>
</protein>
<keyword evidence="3" id="KW-0929">Antimicrobial</keyword>
<dbReference type="EMBL" id="JASPKY010000237">
    <property type="protein sequence ID" value="KAK9717666.1"/>
    <property type="molecule type" value="Genomic_DNA"/>
</dbReference>
<reference evidence="8 9" key="1">
    <citation type="journal article" date="2024" name="BMC Genomics">
        <title>De novo assembly and annotation of Popillia japonica's genome with initial clues to its potential as an invasive pest.</title>
        <authorList>
            <person name="Cucini C."/>
            <person name="Boschi S."/>
            <person name="Funari R."/>
            <person name="Cardaioli E."/>
            <person name="Iannotti N."/>
            <person name="Marturano G."/>
            <person name="Paoli F."/>
            <person name="Bruttini M."/>
            <person name="Carapelli A."/>
            <person name="Frati F."/>
            <person name="Nardi F."/>
        </authorList>
    </citation>
    <scope>NUCLEOTIDE SEQUENCE [LARGE SCALE GENOMIC DNA]</scope>
    <source>
        <strain evidence="8">DMR45628</strain>
    </source>
</reference>
<evidence type="ECO:0000256" key="2">
    <source>
        <dbReference type="ARBA" id="ARBA00012732"/>
    </source>
</evidence>
<keyword evidence="4" id="KW-0081">Bacteriolytic enzyme</keyword>
<dbReference type="PROSITE" id="PS51909">
    <property type="entry name" value="LYSOZYME_I"/>
    <property type="match status" value="1"/>
</dbReference>
<proteinExistence type="predicted"/>
<dbReference type="Gene3D" id="1.10.530.10">
    <property type="match status" value="1"/>
</dbReference>
<evidence type="ECO:0000256" key="4">
    <source>
        <dbReference type="ARBA" id="ARBA00022638"/>
    </source>
</evidence>
<keyword evidence="6" id="KW-0326">Glycosidase</keyword>
<dbReference type="GO" id="GO:0031640">
    <property type="term" value="P:killing of cells of another organism"/>
    <property type="evidence" value="ECO:0007669"/>
    <property type="project" value="UniProtKB-KW"/>
</dbReference>
<keyword evidence="9" id="KW-1185">Reference proteome</keyword>
<comment type="catalytic activity">
    <reaction evidence="1">
        <text>Hydrolysis of (1-&gt;4)-beta-linkages between N-acetylmuramic acid and N-acetyl-D-glucosamine residues in a peptidoglycan and between N-acetyl-D-glucosamine residues in chitodextrins.</text>
        <dbReference type="EC" id="3.2.1.17"/>
    </reaction>
</comment>
<keyword evidence="5" id="KW-0378">Hydrolase</keyword>
<dbReference type="AlphaFoldDB" id="A0AAW1KGA8"/>
<organism evidence="8 9">
    <name type="scientific">Popillia japonica</name>
    <name type="common">Japanese beetle</name>
    <dbReference type="NCBI Taxonomy" id="7064"/>
    <lineage>
        <taxon>Eukaryota</taxon>
        <taxon>Metazoa</taxon>
        <taxon>Ecdysozoa</taxon>
        <taxon>Arthropoda</taxon>
        <taxon>Hexapoda</taxon>
        <taxon>Insecta</taxon>
        <taxon>Pterygota</taxon>
        <taxon>Neoptera</taxon>
        <taxon>Endopterygota</taxon>
        <taxon>Coleoptera</taxon>
        <taxon>Polyphaga</taxon>
        <taxon>Scarabaeiformia</taxon>
        <taxon>Scarabaeidae</taxon>
        <taxon>Rutelinae</taxon>
        <taxon>Popillia</taxon>
    </lineage>
</organism>
<accession>A0AAW1KGA8</accession>
<gene>
    <name evidence="8" type="ORF">QE152_g23634</name>
</gene>
<sequence>MKFVLAYLTLILLLQHSQQLQNLLNTDFHNCIKCVCHATTGCYQRTNCANYSMSYKYWQKAGHPTLSINDTLDRGGFSKCILDENCILNTIFGYINTYNNADCNCDGEFDCNDILKLHLRGEDCGAPLEDNCDGEFDCNDILKLHLRGEDCGAPLEDYRVARYNNCASLNRLKRFISNSECGINIR</sequence>
<evidence type="ECO:0000313" key="9">
    <source>
        <dbReference type="Proteomes" id="UP001458880"/>
    </source>
</evidence>
<name>A0AAW1KGA8_POPJA</name>
<dbReference type="GO" id="GO:0042742">
    <property type="term" value="P:defense response to bacterium"/>
    <property type="evidence" value="ECO:0007669"/>
    <property type="project" value="UniProtKB-KW"/>
</dbReference>